<dbReference type="GO" id="GO:0008270">
    <property type="term" value="F:zinc ion binding"/>
    <property type="evidence" value="ECO:0007669"/>
    <property type="project" value="UniProtKB-KW"/>
</dbReference>
<dbReference type="PANTHER" id="PTHR16515:SF50">
    <property type="entry name" value="GASTRULA ZINC FINGER PROTEIN XLCGF57.1-LIKE"/>
    <property type="match status" value="1"/>
</dbReference>
<dbReference type="GeneTree" id="ENSGT00940000154715"/>
<dbReference type="FunFam" id="3.30.160.60:FF:002343">
    <property type="entry name" value="Zinc finger protein 33A"/>
    <property type="match status" value="1"/>
</dbReference>
<keyword evidence="10" id="KW-0804">Transcription</keyword>
<evidence type="ECO:0000256" key="8">
    <source>
        <dbReference type="ARBA" id="ARBA00023015"/>
    </source>
</evidence>
<keyword evidence="4" id="KW-0479">Metal-binding</keyword>
<comment type="function">
    <text evidence="1">May be involved in transcriptional regulation.</text>
</comment>
<dbReference type="GO" id="GO:0010468">
    <property type="term" value="P:regulation of gene expression"/>
    <property type="evidence" value="ECO:0007669"/>
    <property type="project" value="TreeGrafter"/>
</dbReference>
<evidence type="ECO:0000259" key="14">
    <source>
        <dbReference type="PROSITE" id="PS50157"/>
    </source>
</evidence>
<evidence type="ECO:0000256" key="12">
    <source>
        <dbReference type="PROSITE-ProRule" id="PRU00042"/>
    </source>
</evidence>
<dbReference type="Pfam" id="PF00096">
    <property type="entry name" value="zf-C2H2"/>
    <property type="match status" value="6"/>
</dbReference>
<dbReference type="PROSITE" id="PS50157">
    <property type="entry name" value="ZINC_FINGER_C2H2_2"/>
    <property type="match status" value="7"/>
</dbReference>
<dbReference type="InterPro" id="IPR013087">
    <property type="entry name" value="Znf_C2H2_type"/>
</dbReference>
<evidence type="ECO:0000256" key="6">
    <source>
        <dbReference type="ARBA" id="ARBA00022771"/>
    </source>
</evidence>
<dbReference type="Ensembl" id="ENSLLET00000032852.1">
    <property type="protein sequence ID" value="ENSLLEP00000031638.1"/>
    <property type="gene ID" value="ENSLLEG00000020055.1"/>
</dbReference>
<evidence type="ECO:0000256" key="13">
    <source>
        <dbReference type="SAM" id="MobiDB-lite"/>
    </source>
</evidence>
<sequence>MNPDTARDPLSQRILDLTLEMIFLLTGEGHMVVKIHETVTDRSRHLISVGHGRSQSFNTKPPPHSGIHEKILELSNQIIRLLTGEVPIRCEDDAVHPSMEEWEYVEGRKELYKDDAMEKHQPVITPADTSVSGEMHTPASVSHFGTENVTSNEGKCLKKTTKGQIESATHTQRDSLGFEERHVPEKDPTTECTDYPCIEPEPDSCAERNPTGDVLHEPTENTQTQYTSNYTGAESESCGEGDISHPDISPLPELTQTEYPSTDIKEESPTYGGGNLTGTHMYEPPEHTQTELSPDNLGEYLKGDANQMEINHRDCLTKSRNTGQSIYYTDIVTQKSVYKGTSAPSSAAGNISFPTSDLVIHGTNCTEESFCSTVCGEKSTPESPVKRQHLRTEGQSFSCPECGEHFTDSVAVKMHQRIHKGKKEFKCPECGKCFNHASHLTTHKRIHLGEKPFKCEECGKRFTQASHLTTHKLTHTGLKQFICTDCGKCFTLASNLVTHKRIHTGEKPFICTECGDCFTQSISLTVHKMVHTGEKPFKCMECGKCFTQASNLARHKRTHSGGNQCVCSECGKCFTRASYLAKHKMTHTG</sequence>
<evidence type="ECO:0000256" key="4">
    <source>
        <dbReference type="ARBA" id="ARBA00022723"/>
    </source>
</evidence>
<evidence type="ECO:0000256" key="2">
    <source>
        <dbReference type="ARBA" id="ARBA00004123"/>
    </source>
</evidence>
<dbReference type="GO" id="GO:0003677">
    <property type="term" value="F:DNA binding"/>
    <property type="evidence" value="ECO:0007669"/>
    <property type="project" value="UniProtKB-KW"/>
</dbReference>
<proteinExistence type="inferred from homology"/>
<feature type="domain" description="C2H2-type" evidence="14">
    <location>
        <begin position="537"/>
        <end position="564"/>
    </location>
</feature>
<accession>A0A8C5Q2L6</accession>
<evidence type="ECO:0000256" key="10">
    <source>
        <dbReference type="ARBA" id="ARBA00023163"/>
    </source>
</evidence>
<keyword evidence="7" id="KW-0862">Zinc</keyword>
<feature type="compositionally biased region" description="Polar residues" evidence="13">
    <location>
        <begin position="220"/>
        <end position="234"/>
    </location>
</feature>
<comment type="subcellular location">
    <subcellularLocation>
        <location evidence="2">Nucleus</location>
    </subcellularLocation>
</comment>
<feature type="domain" description="C2H2-type" evidence="14">
    <location>
        <begin position="425"/>
        <end position="452"/>
    </location>
</feature>
<dbReference type="FunFam" id="3.30.160.60:FF:000966">
    <property type="entry name" value="ZFP90 zinc finger protein"/>
    <property type="match status" value="1"/>
</dbReference>
<evidence type="ECO:0000313" key="16">
    <source>
        <dbReference type="Proteomes" id="UP000694569"/>
    </source>
</evidence>
<dbReference type="GO" id="GO:0005634">
    <property type="term" value="C:nucleus"/>
    <property type="evidence" value="ECO:0007669"/>
    <property type="project" value="UniProtKB-SubCell"/>
</dbReference>
<reference evidence="15" key="1">
    <citation type="submission" date="2025-08" db="UniProtKB">
        <authorList>
            <consortium name="Ensembl"/>
        </authorList>
    </citation>
    <scope>IDENTIFICATION</scope>
</reference>
<dbReference type="FunFam" id="3.30.160.60:FF:000383">
    <property type="entry name" value="Uncharacterized protein"/>
    <property type="match status" value="1"/>
</dbReference>
<comment type="similarity">
    <text evidence="3">Belongs to the krueppel C2H2-type zinc-finger protein family.</text>
</comment>
<dbReference type="SMART" id="SM00355">
    <property type="entry name" value="ZnF_C2H2"/>
    <property type="match status" value="7"/>
</dbReference>
<evidence type="ECO:0000313" key="15">
    <source>
        <dbReference type="Ensembl" id="ENSLLEP00000031638.1"/>
    </source>
</evidence>
<organism evidence="15 16">
    <name type="scientific">Leptobrachium leishanense</name>
    <name type="common">Leishan spiny toad</name>
    <dbReference type="NCBI Taxonomy" id="445787"/>
    <lineage>
        <taxon>Eukaryota</taxon>
        <taxon>Metazoa</taxon>
        <taxon>Chordata</taxon>
        <taxon>Craniata</taxon>
        <taxon>Vertebrata</taxon>
        <taxon>Euteleostomi</taxon>
        <taxon>Amphibia</taxon>
        <taxon>Batrachia</taxon>
        <taxon>Anura</taxon>
        <taxon>Pelobatoidea</taxon>
        <taxon>Megophryidae</taxon>
        <taxon>Leptobrachium</taxon>
    </lineage>
</organism>
<dbReference type="InterPro" id="IPR050331">
    <property type="entry name" value="Zinc_finger"/>
</dbReference>
<reference evidence="15" key="2">
    <citation type="submission" date="2025-09" db="UniProtKB">
        <authorList>
            <consortium name="Ensembl"/>
        </authorList>
    </citation>
    <scope>IDENTIFICATION</scope>
</reference>
<evidence type="ECO:0000256" key="3">
    <source>
        <dbReference type="ARBA" id="ARBA00006991"/>
    </source>
</evidence>
<dbReference type="Gene3D" id="3.30.160.60">
    <property type="entry name" value="Classic Zinc Finger"/>
    <property type="match status" value="7"/>
</dbReference>
<dbReference type="Proteomes" id="UP000694569">
    <property type="component" value="Unplaced"/>
</dbReference>
<feature type="domain" description="C2H2-type" evidence="14">
    <location>
        <begin position="565"/>
        <end position="589"/>
    </location>
</feature>
<feature type="domain" description="C2H2-type" evidence="14">
    <location>
        <begin position="481"/>
        <end position="508"/>
    </location>
</feature>
<dbReference type="FunFam" id="3.30.160.60:FF:000100">
    <property type="entry name" value="Zinc finger 45-like"/>
    <property type="match status" value="1"/>
</dbReference>
<dbReference type="PANTHER" id="PTHR16515">
    <property type="entry name" value="PR DOMAIN ZINC FINGER PROTEIN"/>
    <property type="match status" value="1"/>
</dbReference>
<keyword evidence="16" id="KW-1185">Reference proteome</keyword>
<evidence type="ECO:0000256" key="5">
    <source>
        <dbReference type="ARBA" id="ARBA00022737"/>
    </source>
</evidence>
<keyword evidence="11" id="KW-0539">Nucleus</keyword>
<name>A0A8C5Q2L6_9ANUR</name>
<dbReference type="FunFam" id="3.30.160.60:FF:000759">
    <property type="entry name" value="zinc finger protein 16"/>
    <property type="match status" value="1"/>
</dbReference>
<dbReference type="InterPro" id="IPR036236">
    <property type="entry name" value="Znf_C2H2_sf"/>
</dbReference>
<feature type="domain" description="C2H2-type" evidence="14">
    <location>
        <begin position="509"/>
        <end position="536"/>
    </location>
</feature>
<protein>
    <recommendedName>
        <fullName evidence="14">C2H2-type domain-containing protein</fullName>
    </recommendedName>
</protein>
<keyword evidence="6 12" id="KW-0863">Zinc-finger</keyword>
<feature type="region of interest" description="Disordered" evidence="13">
    <location>
        <begin position="159"/>
        <end position="298"/>
    </location>
</feature>
<keyword evidence="9" id="KW-0238">DNA-binding</keyword>
<dbReference type="FunFam" id="3.30.160.60:FF:000873">
    <property type="entry name" value="Zinc finger protein 841"/>
    <property type="match status" value="1"/>
</dbReference>
<evidence type="ECO:0000256" key="9">
    <source>
        <dbReference type="ARBA" id="ARBA00023125"/>
    </source>
</evidence>
<dbReference type="FunFam" id="3.30.160.60:FF:000634">
    <property type="entry name" value="Zinc finger X-chromosomal protein"/>
    <property type="match status" value="1"/>
</dbReference>
<feature type="domain" description="C2H2-type" evidence="14">
    <location>
        <begin position="397"/>
        <end position="424"/>
    </location>
</feature>
<feature type="compositionally biased region" description="Basic and acidic residues" evidence="13">
    <location>
        <begin position="171"/>
        <end position="189"/>
    </location>
</feature>
<dbReference type="SUPFAM" id="SSF57667">
    <property type="entry name" value="beta-beta-alpha zinc fingers"/>
    <property type="match status" value="4"/>
</dbReference>
<dbReference type="AlphaFoldDB" id="A0A8C5Q2L6"/>
<keyword evidence="8" id="KW-0805">Transcription regulation</keyword>
<evidence type="ECO:0000256" key="7">
    <source>
        <dbReference type="ARBA" id="ARBA00022833"/>
    </source>
</evidence>
<dbReference type="OrthoDB" id="9892686at2759"/>
<evidence type="ECO:0000256" key="11">
    <source>
        <dbReference type="ARBA" id="ARBA00023242"/>
    </source>
</evidence>
<dbReference type="PROSITE" id="PS00028">
    <property type="entry name" value="ZINC_FINGER_C2H2_1"/>
    <property type="match status" value="7"/>
</dbReference>
<feature type="domain" description="C2H2-type" evidence="14">
    <location>
        <begin position="453"/>
        <end position="480"/>
    </location>
</feature>
<keyword evidence="5" id="KW-0677">Repeat</keyword>
<evidence type="ECO:0000256" key="1">
    <source>
        <dbReference type="ARBA" id="ARBA00003767"/>
    </source>
</evidence>